<organism evidence="1 2">
    <name type="scientific">Desulfitobacterium metallireducens DSM 15288</name>
    <dbReference type="NCBI Taxonomy" id="871968"/>
    <lineage>
        <taxon>Bacteria</taxon>
        <taxon>Bacillati</taxon>
        <taxon>Bacillota</taxon>
        <taxon>Clostridia</taxon>
        <taxon>Eubacteriales</taxon>
        <taxon>Desulfitobacteriaceae</taxon>
        <taxon>Desulfitobacterium</taxon>
    </lineage>
</organism>
<dbReference type="Pfam" id="PF14398">
    <property type="entry name" value="ATPgrasp_YheCD"/>
    <property type="match status" value="2"/>
</dbReference>
<name>W0ECF6_9FIRM</name>
<dbReference type="RefSeq" id="WP_006717523.1">
    <property type="nucleotide sequence ID" value="NZ_CP007032.1"/>
</dbReference>
<reference evidence="1 2" key="1">
    <citation type="submission" date="2013-12" db="EMBL/GenBank/DDBJ databases">
        <authorList>
            <consortium name="DOE Joint Genome Institute"/>
            <person name="Smidt H."/>
            <person name="Huntemann M."/>
            <person name="Han J."/>
            <person name="Chen A."/>
            <person name="Kyrpides N."/>
            <person name="Mavromatis K."/>
            <person name="Markowitz V."/>
            <person name="Palaniappan K."/>
            <person name="Ivanova N."/>
            <person name="Schaumberg A."/>
            <person name="Pati A."/>
            <person name="Liolios K."/>
            <person name="Nordberg H.P."/>
            <person name="Cantor M.N."/>
            <person name="Hua S.X."/>
            <person name="Woyke T."/>
        </authorList>
    </citation>
    <scope>NUCLEOTIDE SEQUENCE [LARGE SCALE GENOMIC DNA]</scope>
    <source>
        <strain evidence="2">DSM 15288</strain>
    </source>
</reference>
<dbReference type="KEGG" id="dmt:DESME_03060"/>
<dbReference type="HOGENOM" id="CLU_319056_0_0_9"/>
<keyword evidence="2" id="KW-1185">Reference proteome</keyword>
<dbReference type="AlphaFoldDB" id="W0ECF6"/>
<dbReference type="EMBL" id="CP007032">
    <property type="protein sequence ID" value="AHF08452.1"/>
    <property type="molecule type" value="Genomic_DNA"/>
</dbReference>
<proteinExistence type="predicted"/>
<dbReference type="Proteomes" id="UP000010847">
    <property type="component" value="Chromosome"/>
</dbReference>
<dbReference type="STRING" id="871968.DESME_03060"/>
<dbReference type="SUPFAM" id="SSF56059">
    <property type="entry name" value="Glutathione synthetase ATP-binding domain-like"/>
    <property type="match status" value="2"/>
</dbReference>
<protein>
    <recommendedName>
        <fullName evidence="3">ATP-grasp domain-containing protein</fullName>
    </recommendedName>
</protein>
<evidence type="ECO:0000313" key="2">
    <source>
        <dbReference type="Proteomes" id="UP000010847"/>
    </source>
</evidence>
<gene>
    <name evidence="1" type="ORF">DESME_03060</name>
</gene>
<dbReference type="Gene3D" id="3.30.470.20">
    <property type="entry name" value="ATP-grasp fold, B domain"/>
    <property type="match status" value="2"/>
</dbReference>
<sequence>MDVYNLINIKTTTSERCILELPKNAPLASLTRGNYPFFAGTRKSLNKLDIRRGTSDEGTLYLNTRAQKNLLIPAGIKTNLKVSNGKFHLGPMLGVFISQNKVENLKDGGWDSVYWRFQNWASSLGGVVYFFTLEDIDWYEAKVKGYRWTSDRQWEEEFYPLPQIIYDRCFGLEGRAAAYKLRELVKDSGIKVYNNVVKIGKYETYNHLKKYKEIKNQIPSFYNFNPPNLRGCFEQTGSLYLKPDKLYKGEGVLRVTKDVEKYVIEHRDPENNNVFSFEDFDSTVNFLNTLFKEDQNYVIQNEIDLAKFLGNRFDVRVMLQKIPNSTWEVTGINARIAPVGSVITSPRSGGKVLRIREVLAKCFPGRENEIIHQIISFSKTVGYKMEDKFGTLGELGVDLGIDQSGRVWLIEVNGKPLKVSFFKMQDKVIDKVINLSPILFGMAQDWFHISFDQDVTPFPPKNYMLKAFLDSNDEKLIYLNDQQLKAFKVHPGHRFFLKVGPSQFSVEVRKQTFDSNSNTMYLSNKAFNDLTHYHGESLCLLFTSPTNLVLGPMVGMSVSDNTITRINELYEMQKLAQLALEKGVFFYCFRLDRIDWDNQSVEAFYFNPQSNAWESKPLPFPEVLYDMATYPFDLEKRQMAKEANKLLRLIPDLQPINAKRYFGKWETYTAVTFFDQGKNCVPFTEQFDPLTLKNFLTQYEFCFVKSNFGSYGKEVFRVEKKDEQFSCSTGGENVETWSFDNEDSLYSFLTEQLGDNCVIQKGVNLNKLNNLIFDMRVLAQKNLYGKWEISTINFRIAPEGAVVTNFAAGAHEIVVAPEDELPHPLLSWQKIRDFSYDMLLALEATFGTLGEVGLDVALDEDGKLWLLEANSKPNTIGYNQVTTEEVLSQVHGLPLDYAKHMIIRMYNNLTL</sequence>
<dbReference type="OrthoDB" id="1809801at2"/>
<dbReference type="eggNOG" id="COG0189">
    <property type="taxonomic scope" value="Bacteria"/>
</dbReference>
<evidence type="ECO:0000313" key="1">
    <source>
        <dbReference type="EMBL" id="AHF08452.1"/>
    </source>
</evidence>
<dbReference type="InterPro" id="IPR026838">
    <property type="entry name" value="YheC/D"/>
</dbReference>
<accession>W0ECF6</accession>
<evidence type="ECO:0008006" key="3">
    <source>
        <dbReference type="Google" id="ProtNLM"/>
    </source>
</evidence>